<comment type="caution">
    <text evidence="2">The sequence shown here is derived from an EMBL/GenBank/DDBJ whole genome shotgun (WGS) entry which is preliminary data.</text>
</comment>
<keyword evidence="3" id="KW-1185">Reference proteome</keyword>
<dbReference type="KEGG" id="gla:GL50803_0014361"/>
<feature type="region of interest" description="Disordered" evidence="1">
    <location>
        <begin position="699"/>
        <end position="725"/>
    </location>
</feature>
<proteinExistence type="predicted"/>
<dbReference type="VEuPathDB" id="GiardiaDB:GL50803_14361"/>
<accession>A8BJ07</accession>
<protein>
    <submittedName>
        <fullName evidence="2">Uncharacterized protein</fullName>
    </submittedName>
</protein>
<feature type="compositionally biased region" description="Polar residues" evidence="1">
    <location>
        <begin position="343"/>
        <end position="358"/>
    </location>
</feature>
<name>A8BJ07_GIAIC</name>
<feature type="compositionally biased region" description="Polar residues" evidence="1">
    <location>
        <begin position="716"/>
        <end position="725"/>
    </location>
</feature>
<feature type="compositionally biased region" description="Basic and acidic residues" evidence="1">
    <location>
        <begin position="247"/>
        <end position="259"/>
    </location>
</feature>
<organism evidence="2 3">
    <name type="scientific">Giardia intestinalis (strain ATCC 50803 / WB clone C6)</name>
    <name type="common">Giardia lamblia</name>
    <dbReference type="NCBI Taxonomy" id="184922"/>
    <lineage>
        <taxon>Eukaryota</taxon>
        <taxon>Metamonada</taxon>
        <taxon>Diplomonadida</taxon>
        <taxon>Hexamitidae</taxon>
        <taxon>Giardiinae</taxon>
        <taxon>Giardia</taxon>
    </lineage>
</organism>
<sequence>MQDPSRVAGVNYNVSGAATGVNSYSLFTHSHESYPLYLQMQALERENSGLRAKIEALTSTMEKQFALSRISKVDALSSKVTRIVEEEVERVTRRYNETLARKNIYKRRFLKIVSTLRSARDSLRLVLDVARLHQHPTLIQAIHNVEDSLMMSWPEEDISDYESANLGSASAPQLPLTLPIREADDSKEHINVASSHSSPRSKDDCQIPSYYGTVRMEHRTQALTRLPPIQKREQHVQVQVQTVSQTEMERGSSKQDRHTYASLSPPAKLSKQESKRQSCHESNLSEDSYLANSSLLLALEKRVASEVADVFQSAYERHLRSAKQSDSCESVSIIEMPNPSPPDINSESSKSQPCNPENFSDVLARHPTPSLADEQSSHVLIPGASAQSSPSHSPTTNVMAPSSTRSAFASDTASVSVPVSISSDRSSESIEVLTTPDYSKSDWSMPLHAQLSESVTCKPSLPSLSSSAHQTHQLSKSISSTSQSISINSFICGINEIVDDCSVASNAENPLVVFSPRAEEYITQVSSISANNPVSASGPTDFVNGSHVPHALKMHSSKVALQAVAGSVESDMLVSDVNVMKQTARQQQIAATRLLESKGAPSSDIAKTQAQDLDSTESMGLIIDRSRAATGASKVGLSTYFSEILLARSGDMGITPDVADFCLSRPITADEEEVRHANAPFAGRDPSNAAVLTTAMLDQSPSVPEHSVRPQDGSVPLTQSSSLNS</sequence>
<dbReference type="HOGENOM" id="CLU_381949_0_0_1"/>
<dbReference type="OMA" id="QSAYERH"/>
<evidence type="ECO:0000313" key="3">
    <source>
        <dbReference type="Proteomes" id="UP000001548"/>
    </source>
</evidence>
<feature type="region of interest" description="Disordered" evidence="1">
    <location>
        <begin position="383"/>
        <end position="409"/>
    </location>
</feature>
<evidence type="ECO:0000313" key="2">
    <source>
        <dbReference type="EMBL" id="KAE8304893.1"/>
    </source>
</evidence>
<feature type="compositionally biased region" description="Polar residues" evidence="1">
    <location>
        <begin position="385"/>
        <end position="409"/>
    </location>
</feature>
<dbReference type="EMBL" id="AACB03000001">
    <property type="protein sequence ID" value="KAE8304893.1"/>
    <property type="molecule type" value="Genomic_DNA"/>
</dbReference>
<reference evidence="2 3" key="1">
    <citation type="journal article" date="2007" name="Science">
        <title>Genomic minimalism in the early diverging intestinal parasite Giardia lamblia.</title>
        <authorList>
            <person name="Morrison H.G."/>
            <person name="McArthur A.G."/>
            <person name="Gillin F.D."/>
            <person name="Aley S.B."/>
            <person name="Adam R.D."/>
            <person name="Olsen G.J."/>
            <person name="Best A.A."/>
            <person name="Cande W.Z."/>
            <person name="Chen F."/>
            <person name="Cipriano M.J."/>
            <person name="Davids B.J."/>
            <person name="Dawson S.C."/>
            <person name="Elmendorf H.G."/>
            <person name="Hehl A.B."/>
            <person name="Holder M.E."/>
            <person name="Huse S.M."/>
            <person name="Kim U.U."/>
            <person name="Lasek-Nesselquist E."/>
            <person name="Manning G."/>
            <person name="Nigam A."/>
            <person name="Nixon J.E."/>
            <person name="Palm D."/>
            <person name="Passamaneck N.E."/>
            <person name="Prabhu A."/>
            <person name="Reich C.I."/>
            <person name="Reiner D.S."/>
            <person name="Samuelson J."/>
            <person name="Svard S.G."/>
            <person name="Sogin M.L."/>
        </authorList>
    </citation>
    <scope>NUCLEOTIDE SEQUENCE [LARGE SCALE GENOMIC DNA]</scope>
    <source>
        <strain evidence="2 3">WB C6</strain>
    </source>
</reference>
<feature type="compositionally biased region" description="Basic and acidic residues" evidence="1">
    <location>
        <begin position="270"/>
        <end position="279"/>
    </location>
</feature>
<evidence type="ECO:0000256" key="1">
    <source>
        <dbReference type="SAM" id="MobiDB-lite"/>
    </source>
</evidence>
<dbReference type="AlphaFoldDB" id="A8BJ07"/>
<dbReference type="RefSeq" id="XP_001706717.1">
    <property type="nucleotide sequence ID" value="XM_001706665.1"/>
</dbReference>
<gene>
    <name evidence="2" type="ORF">GL50803_0014361</name>
</gene>
<feature type="region of interest" description="Disordered" evidence="1">
    <location>
        <begin position="326"/>
        <end position="364"/>
    </location>
</feature>
<dbReference type="Proteomes" id="UP000001548">
    <property type="component" value="Unassembled WGS sequence"/>
</dbReference>
<feature type="region of interest" description="Disordered" evidence="1">
    <location>
        <begin position="241"/>
        <end position="285"/>
    </location>
</feature>
<dbReference type="GeneID" id="5699611"/>